<evidence type="ECO:0000256" key="3">
    <source>
        <dbReference type="SAM" id="MobiDB-lite"/>
    </source>
</evidence>
<dbReference type="AlphaFoldDB" id="A0A5N6KS09"/>
<evidence type="ECO:0000313" key="5">
    <source>
        <dbReference type="Proteomes" id="UP000327013"/>
    </source>
</evidence>
<dbReference type="GO" id="GO:1990757">
    <property type="term" value="F:ubiquitin ligase activator activity"/>
    <property type="evidence" value="ECO:0007669"/>
    <property type="project" value="TreeGrafter"/>
</dbReference>
<dbReference type="EMBL" id="VIBQ01000012">
    <property type="protein sequence ID" value="KAB8342754.1"/>
    <property type="molecule type" value="Genomic_DNA"/>
</dbReference>
<dbReference type="SMART" id="SM00320">
    <property type="entry name" value="WD40"/>
    <property type="match status" value="3"/>
</dbReference>
<comment type="caution">
    <text evidence="4">The sequence shown here is derived from an EMBL/GenBank/DDBJ whole genome shotgun (WGS) entry which is preliminary data.</text>
</comment>
<dbReference type="GO" id="GO:0005680">
    <property type="term" value="C:anaphase-promoting complex"/>
    <property type="evidence" value="ECO:0007669"/>
    <property type="project" value="TreeGrafter"/>
</dbReference>
<evidence type="ECO:0008006" key="6">
    <source>
        <dbReference type="Google" id="ProtNLM"/>
    </source>
</evidence>
<gene>
    <name evidence="4" type="ORF">FH972_022352</name>
</gene>
<protein>
    <recommendedName>
        <fullName evidence="6">Anaphase-promoting complex subunit 4 WD40 domain-containing protein</fullName>
    </recommendedName>
</protein>
<proteinExistence type="predicted"/>
<dbReference type="GO" id="GO:0010997">
    <property type="term" value="F:anaphase-promoting complex binding"/>
    <property type="evidence" value="ECO:0007669"/>
    <property type="project" value="InterPro"/>
</dbReference>
<dbReference type="GO" id="GO:0016567">
    <property type="term" value="P:protein ubiquitination"/>
    <property type="evidence" value="ECO:0007669"/>
    <property type="project" value="UniProtKB-UniPathway"/>
</dbReference>
<dbReference type="Gene3D" id="2.130.10.10">
    <property type="entry name" value="YVTN repeat-like/Quinoprotein amine dehydrogenase"/>
    <property type="match status" value="1"/>
</dbReference>
<reference evidence="4 5" key="1">
    <citation type="submission" date="2019-06" db="EMBL/GenBank/DDBJ databases">
        <title>A chromosomal-level reference genome of Carpinus fangiana (Coryloideae, Betulaceae).</title>
        <authorList>
            <person name="Yang X."/>
            <person name="Wang Z."/>
            <person name="Zhang L."/>
            <person name="Hao G."/>
            <person name="Liu J."/>
            <person name="Yang Y."/>
        </authorList>
    </citation>
    <scope>NUCLEOTIDE SEQUENCE [LARGE SCALE GENOMIC DNA]</scope>
    <source>
        <strain evidence="4">Cfa_2016G</strain>
        <tissue evidence="4">Leaf</tissue>
    </source>
</reference>
<dbReference type="GO" id="GO:0031145">
    <property type="term" value="P:anaphase-promoting complex-dependent catabolic process"/>
    <property type="evidence" value="ECO:0007669"/>
    <property type="project" value="TreeGrafter"/>
</dbReference>
<dbReference type="InterPro" id="IPR001680">
    <property type="entry name" value="WD40_rpt"/>
</dbReference>
<dbReference type="OrthoDB" id="10263272at2759"/>
<dbReference type="Pfam" id="PF00400">
    <property type="entry name" value="WD40"/>
    <property type="match status" value="1"/>
</dbReference>
<dbReference type="GO" id="GO:1905786">
    <property type="term" value="P:positive regulation of anaphase-promoting complex-dependent catabolic process"/>
    <property type="evidence" value="ECO:0007669"/>
    <property type="project" value="TreeGrafter"/>
</dbReference>
<dbReference type="InterPro" id="IPR033010">
    <property type="entry name" value="Cdc20/Fizzy"/>
</dbReference>
<keyword evidence="1" id="KW-0853">WD repeat</keyword>
<dbReference type="Proteomes" id="UP000327013">
    <property type="component" value="Unassembled WGS sequence"/>
</dbReference>
<dbReference type="UniPathway" id="UPA00143"/>
<dbReference type="InterPro" id="IPR015943">
    <property type="entry name" value="WD40/YVTN_repeat-like_dom_sf"/>
</dbReference>
<keyword evidence="2" id="KW-0677">Repeat</keyword>
<dbReference type="SUPFAM" id="SSF50978">
    <property type="entry name" value="WD40 repeat-like"/>
    <property type="match status" value="1"/>
</dbReference>
<evidence type="ECO:0000256" key="1">
    <source>
        <dbReference type="ARBA" id="ARBA00022574"/>
    </source>
</evidence>
<dbReference type="InterPro" id="IPR036322">
    <property type="entry name" value="WD40_repeat_dom_sf"/>
</dbReference>
<feature type="region of interest" description="Disordered" evidence="3">
    <location>
        <begin position="1"/>
        <end position="25"/>
    </location>
</feature>
<evidence type="ECO:0000313" key="4">
    <source>
        <dbReference type="EMBL" id="KAB8342754.1"/>
    </source>
</evidence>
<dbReference type="PANTHER" id="PTHR19918">
    <property type="entry name" value="CELL DIVISION CYCLE 20 CDC20 FIZZY -RELATED"/>
    <property type="match status" value="1"/>
</dbReference>
<sequence length="831" mass="90296">MADQENEPLPSNHNRPPAPHIPSHYRSSSWNLSDIVSQPVCSTTRSPSSEHCLGFGFRYSDPKPLPQDASKRVVSWLGQISNGGSLRATSSTSRFDGNSDRRSVSLGVSTFADPSFLPISGNTPGSLVDCELIGSVSTSRLSEDVSYSHNSFCIKPALETTPACVDSPSRTEFTLLSAPSFRLCRSGSSSSSLLDMDEARALFMSNKPLRALTGTERSNRHRNTLSDPFGHPHRHRLASLDVPILPAGFASSRPGRHRLNHVLRDREDATSNSNRIVSVGAIWNVGGSAVATGNTPNIAFPVSGGIISHASAAPRYTSRFLEGFSAKDEFAMHEKRLALALGIDRANRVIGLEPYTDHSGLHQAGGTCLPQRGHQEGLLFRDNKWMHNGGIHRMSHCLDASSLRLTLHSGPKASKKLRSFLEAPDLRDDFYCSVLAYSCAADRLAVALGSMVYLWSEHRAVIPLPPDLHPQHLRSAYVTSLAFSSEQGGRGVLAVARGDGSVALWSPLDEEPRYLKLTQATAAAHVSFRPTTIRCASQRHPSFIAETEVMLVGDDIGAISVYFVEWPKKAERFLFGWNGGISLHARVYIHTQQICGISWSPDGDFFASGANDNVCSLVETGKILHAGENGEADAADLNDSILFGRTSIRHQWTLKAAVKAMAFCPWQRGLIAIGGGSNDRCIHFHHTISGVCLATIDCAAQVTSLTWSTSKREIAATLGFAQPEHPFRIAVYSWPTCQQVVAIPWQDDMRALSAVPYPRGSGMKHGMARLAASRRKEEGCLVVAASDGSIKFHDIWCDSKNTIGPHQGIFGGSAILESLHGIEQESMETIR</sequence>
<organism evidence="4 5">
    <name type="scientific">Carpinus fangiana</name>
    <dbReference type="NCBI Taxonomy" id="176857"/>
    <lineage>
        <taxon>Eukaryota</taxon>
        <taxon>Viridiplantae</taxon>
        <taxon>Streptophyta</taxon>
        <taxon>Embryophyta</taxon>
        <taxon>Tracheophyta</taxon>
        <taxon>Spermatophyta</taxon>
        <taxon>Magnoliopsida</taxon>
        <taxon>eudicotyledons</taxon>
        <taxon>Gunneridae</taxon>
        <taxon>Pentapetalae</taxon>
        <taxon>rosids</taxon>
        <taxon>fabids</taxon>
        <taxon>Fagales</taxon>
        <taxon>Betulaceae</taxon>
        <taxon>Carpinus</taxon>
    </lineage>
</organism>
<accession>A0A5N6KS09</accession>
<keyword evidence="5" id="KW-1185">Reference proteome</keyword>
<evidence type="ECO:0000256" key="2">
    <source>
        <dbReference type="ARBA" id="ARBA00022737"/>
    </source>
</evidence>
<name>A0A5N6KS09_9ROSI</name>
<dbReference type="PANTHER" id="PTHR19918:SF5">
    <property type="entry name" value="MEIOSIS-SPECIFIC APC_C ACTIVATOR PROTEIN AMA1"/>
    <property type="match status" value="1"/>
</dbReference>